<organism evidence="2 3">
    <name type="scientific">Suillus discolor</name>
    <dbReference type="NCBI Taxonomy" id="1912936"/>
    <lineage>
        <taxon>Eukaryota</taxon>
        <taxon>Fungi</taxon>
        <taxon>Dikarya</taxon>
        <taxon>Basidiomycota</taxon>
        <taxon>Agaricomycotina</taxon>
        <taxon>Agaricomycetes</taxon>
        <taxon>Agaricomycetidae</taxon>
        <taxon>Boletales</taxon>
        <taxon>Suillineae</taxon>
        <taxon>Suillaceae</taxon>
        <taxon>Suillus</taxon>
    </lineage>
</organism>
<protein>
    <submittedName>
        <fullName evidence="2">Uncharacterized protein</fullName>
    </submittedName>
</protein>
<dbReference type="EMBL" id="JABBWM010000047">
    <property type="protein sequence ID" value="KAG2102557.1"/>
    <property type="molecule type" value="Genomic_DNA"/>
</dbReference>
<comment type="caution">
    <text evidence="2">The sequence shown here is derived from an EMBL/GenBank/DDBJ whole genome shotgun (WGS) entry which is preliminary data.</text>
</comment>
<keyword evidence="3" id="KW-1185">Reference proteome</keyword>
<dbReference type="OrthoDB" id="2687054at2759"/>
<dbReference type="Proteomes" id="UP000823399">
    <property type="component" value="Unassembled WGS sequence"/>
</dbReference>
<feature type="region of interest" description="Disordered" evidence="1">
    <location>
        <begin position="58"/>
        <end position="89"/>
    </location>
</feature>
<dbReference type="RefSeq" id="XP_041290235.1">
    <property type="nucleotide sequence ID" value="XM_041433929.1"/>
</dbReference>
<reference evidence="2" key="1">
    <citation type="journal article" date="2020" name="New Phytol.">
        <title>Comparative genomics reveals dynamic genome evolution in host specialist ectomycorrhizal fungi.</title>
        <authorList>
            <person name="Lofgren L.A."/>
            <person name="Nguyen N.H."/>
            <person name="Vilgalys R."/>
            <person name="Ruytinx J."/>
            <person name="Liao H.L."/>
            <person name="Branco S."/>
            <person name="Kuo A."/>
            <person name="LaButti K."/>
            <person name="Lipzen A."/>
            <person name="Andreopoulos W."/>
            <person name="Pangilinan J."/>
            <person name="Riley R."/>
            <person name="Hundley H."/>
            <person name="Na H."/>
            <person name="Barry K."/>
            <person name="Grigoriev I.V."/>
            <person name="Stajich J.E."/>
            <person name="Kennedy P.G."/>
        </authorList>
    </citation>
    <scope>NUCLEOTIDE SEQUENCE</scope>
    <source>
        <strain evidence="2">FC423</strain>
    </source>
</reference>
<gene>
    <name evidence="2" type="ORF">F5147DRAFT_655016</name>
</gene>
<name>A0A9P7F2S3_9AGAM</name>
<feature type="compositionally biased region" description="Polar residues" evidence="1">
    <location>
        <begin position="74"/>
        <end position="89"/>
    </location>
</feature>
<evidence type="ECO:0000313" key="3">
    <source>
        <dbReference type="Proteomes" id="UP000823399"/>
    </source>
</evidence>
<evidence type="ECO:0000256" key="1">
    <source>
        <dbReference type="SAM" id="MobiDB-lite"/>
    </source>
</evidence>
<dbReference type="GeneID" id="64696188"/>
<proteinExistence type="predicted"/>
<accession>A0A9P7F2S3</accession>
<evidence type="ECO:0000313" key="2">
    <source>
        <dbReference type="EMBL" id="KAG2102557.1"/>
    </source>
</evidence>
<dbReference type="AlphaFoldDB" id="A0A9P7F2S3"/>
<sequence>MSCPLSTDTDEATLRQLSRAQLQKVAKEHKVKANMKSKLIIKEIVNMTIPGPSSRVSKIAAKASGENHARDHLNSSLVEENDTSSSAAHADTITHSLTIEEIMEFAEHLTIKDIITEGGPNSFSYSAKH</sequence>